<dbReference type="InterPro" id="IPR010035">
    <property type="entry name" value="Thi_S"/>
</dbReference>
<sequence>MQINLNGESLDVRDGASLIDLVEQLGLTGKRIAIELNMEIIPRSEHPSTMLAQNDTVEIVNAIGGG</sequence>
<protein>
    <submittedName>
        <fullName evidence="1">Sulfur carrier protein ThiS</fullName>
    </submittedName>
</protein>
<evidence type="ECO:0000313" key="2">
    <source>
        <dbReference type="Proteomes" id="UP000640333"/>
    </source>
</evidence>
<dbReference type="InterPro" id="IPR016155">
    <property type="entry name" value="Mopterin_synth/thiamin_S_b"/>
</dbReference>
<gene>
    <name evidence="1" type="primary">thiS</name>
    <name evidence="1" type="ORF">IOQ59_00385</name>
</gene>
<comment type="caution">
    <text evidence="1">The sequence shown here is derived from an EMBL/GenBank/DDBJ whole genome shotgun (WGS) entry which is preliminary data.</text>
</comment>
<dbReference type="SUPFAM" id="SSF54285">
    <property type="entry name" value="MoaD/ThiS"/>
    <property type="match status" value="1"/>
</dbReference>
<evidence type="ECO:0000313" key="1">
    <source>
        <dbReference type="EMBL" id="MBE9395713.1"/>
    </source>
</evidence>
<dbReference type="InterPro" id="IPR012675">
    <property type="entry name" value="Beta-grasp_dom_sf"/>
</dbReference>
<dbReference type="RefSeq" id="WP_193951273.1">
    <property type="nucleotide sequence ID" value="NZ_JADEYS010000001.1"/>
</dbReference>
<dbReference type="AlphaFoldDB" id="A0A8J7FGS7"/>
<dbReference type="Pfam" id="PF02597">
    <property type="entry name" value="ThiS"/>
    <property type="match status" value="1"/>
</dbReference>
<dbReference type="Gene3D" id="3.10.20.30">
    <property type="match status" value="1"/>
</dbReference>
<reference evidence="1" key="1">
    <citation type="submission" date="2020-10" db="EMBL/GenBank/DDBJ databases">
        <title>Bacterium isolated from coastal waters sediment.</title>
        <authorList>
            <person name="Chen R.-J."/>
            <person name="Lu D.-C."/>
            <person name="Zhu K.-L."/>
            <person name="Du Z.-J."/>
        </authorList>
    </citation>
    <scope>NUCLEOTIDE SEQUENCE</scope>
    <source>
        <strain evidence="1">N1Y112</strain>
    </source>
</reference>
<name>A0A8J7FGS7_9GAMM</name>
<dbReference type="EMBL" id="JADEYS010000001">
    <property type="protein sequence ID" value="MBE9395713.1"/>
    <property type="molecule type" value="Genomic_DNA"/>
</dbReference>
<accession>A0A8J7FGS7</accession>
<dbReference type="PANTHER" id="PTHR34472:SF1">
    <property type="entry name" value="SULFUR CARRIER PROTEIN THIS"/>
    <property type="match status" value="1"/>
</dbReference>
<organism evidence="1 2">
    <name type="scientific">Pontibacterium sinense</name>
    <dbReference type="NCBI Taxonomy" id="2781979"/>
    <lineage>
        <taxon>Bacteria</taxon>
        <taxon>Pseudomonadati</taxon>
        <taxon>Pseudomonadota</taxon>
        <taxon>Gammaproteobacteria</taxon>
        <taxon>Oceanospirillales</taxon>
        <taxon>Oceanospirillaceae</taxon>
        <taxon>Pontibacterium</taxon>
    </lineage>
</organism>
<dbReference type="PANTHER" id="PTHR34472">
    <property type="entry name" value="SULFUR CARRIER PROTEIN THIS"/>
    <property type="match status" value="1"/>
</dbReference>
<proteinExistence type="predicted"/>
<dbReference type="Proteomes" id="UP000640333">
    <property type="component" value="Unassembled WGS sequence"/>
</dbReference>
<keyword evidence="2" id="KW-1185">Reference proteome</keyword>
<dbReference type="NCBIfam" id="TIGR01683">
    <property type="entry name" value="thiS"/>
    <property type="match status" value="1"/>
</dbReference>
<dbReference type="InterPro" id="IPR003749">
    <property type="entry name" value="ThiS/MoaD-like"/>
</dbReference>
<dbReference type="CDD" id="cd00565">
    <property type="entry name" value="Ubl_ThiS"/>
    <property type="match status" value="1"/>
</dbReference>